<organism evidence="1 2">
    <name type="scientific">Candidatus Sulfuritelmatomonas gaucii</name>
    <dbReference type="NCBI Taxonomy" id="2043161"/>
    <lineage>
        <taxon>Bacteria</taxon>
        <taxon>Pseudomonadati</taxon>
        <taxon>Acidobacteriota</taxon>
        <taxon>Terriglobia</taxon>
        <taxon>Terriglobales</taxon>
        <taxon>Acidobacteriaceae</taxon>
        <taxon>Candidatus Sulfuritelmatomonas</taxon>
    </lineage>
</organism>
<accession>A0A2N9LL45</accession>
<protein>
    <recommendedName>
        <fullName evidence="3">Methyltransferase FkbM domain-containing protein</fullName>
    </recommendedName>
</protein>
<evidence type="ECO:0000313" key="2">
    <source>
        <dbReference type="Proteomes" id="UP000239735"/>
    </source>
</evidence>
<proteinExistence type="predicted"/>
<name>A0A2N9LL45_9BACT</name>
<sequence length="325" mass="36927">MRSMGATQERGSMFLIKRFAKRIRNFLAAPILEELQRGGGGHDAILEELRSRGDGPDAGTQLLLTWSYRQMIEQGRPLPSLNEVGFKCFSQTDEDGILLFLFSIVGVKHKLSVEICAGDGLECNSTNLILNHGWHGLLVDGDEANVSRGKRFFAQSRNTYVYPPQFVCSWVTKSSVNRLLLDHGFQGEIDLLSLDMDGVDYWIWESIEIIPPRVVVLEYQDMLGPDRSWTVPYDDQFTFRSYPTTDGMPNFAGASLRAFVNLAHRKGYRLVGVNRYGYNAFFVRNDLGADILPEVALEECFSHPKVMWGIRERFPTTENFPWVEV</sequence>
<reference evidence="2" key="1">
    <citation type="submission" date="2018-02" db="EMBL/GenBank/DDBJ databases">
        <authorList>
            <person name="Hausmann B."/>
        </authorList>
    </citation>
    <scope>NUCLEOTIDE SEQUENCE [LARGE SCALE GENOMIC DNA]</scope>
    <source>
        <strain evidence="2">Peat soil MAG SbA5</strain>
    </source>
</reference>
<evidence type="ECO:0000313" key="1">
    <source>
        <dbReference type="EMBL" id="SPE23988.1"/>
    </source>
</evidence>
<evidence type="ECO:0008006" key="3">
    <source>
        <dbReference type="Google" id="ProtNLM"/>
    </source>
</evidence>
<dbReference type="AlphaFoldDB" id="A0A2N9LL45"/>
<gene>
    <name evidence="1" type="ORF">SBA5_410030</name>
</gene>
<dbReference type="EMBL" id="OKRB01000099">
    <property type="protein sequence ID" value="SPE23988.1"/>
    <property type="molecule type" value="Genomic_DNA"/>
</dbReference>
<dbReference type="Proteomes" id="UP000239735">
    <property type="component" value="Unassembled WGS sequence"/>
</dbReference>